<feature type="transmembrane region" description="Helical" evidence="1">
    <location>
        <begin position="146"/>
        <end position="167"/>
    </location>
</feature>
<sequence>MENIINLTKMSFNNLTSILKNTGIVLLIWLVIAIINPSFLSMLFAMGGYLLLYQIMAYEDMYKIDNLISSLPVKKSEYVISRYVLGITISVISIIFLTIFYLITNMINSNNIPLDIYILIGVISSVISISTIIPIVIKFGVTKGRLIVLIIFMLIGGLPMGIVGILGEEPQILKLSLSMVDKFGLPLIVLSLGFVILLISITISLKLYNKKELI</sequence>
<feature type="transmembrane region" description="Helical" evidence="1">
    <location>
        <begin position="24"/>
        <end position="53"/>
    </location>
</feature>
<reference evidence="2 3" key="1">
    <citation type="submission" date="2015-01" db="EMBL/GenBank/DDBJ databases">
        <authorList>
            <person name="Aslett A.Martin."/>
            <person name="De Silva Nishadi"/>
        </authorList>
    </citation>
    <scope>NUCLEOTIDE SEQUENCE [LARGE SCALE GENOMIC DNA]</scope>
    <source>
        <strain evidence="2 3">R28058</strain>
    </source>
</reference>
<evidence type="ECO:0000256" key="1">
    <source>
        <dbReference type="SAM" id="Phobius"/>
    </source>
</evidence>
<dbReference type="Proteomes" id="UP000049127">
    <property type="component" value="Unassembled WGS sequence"/>
</dbReference>
<dbReference type="InterPro" id="IPR025699">
    <property type="entry name" value="ABC2_memb-like"/>
</dbReference>
<organism evidence="2 3">
    <name type="scientific">Paraclostridium sordellii</name>
    <name type="common">Clostridium sordellii</name>
    <dbReference type="NCBI Taxonomy" id="1505"/>
    <lineage>
        <taxon>Bacteria</taxon>
        <taxon>Bacillati</taxon>
        <taxon>Bacillota</taxon>
        <taxon>Clostridia</taxon>
        <taxon>Peptostreptococcales</taxon>
        <taxon>Peptostreptococcaceae</taxon>
        <taxon>Paraclostridium</taxon>
    </lineage>
</organism>
<keyword evidence="1" id="KW-0812">Transmembrane</keyword>
<proteinExistence type="predicted"/>
<dbReference type="AlphaFoldDB" id="A0A0C7PTC0"/>
<keyword evidence="1" id="KW-1133">Transmembrane helix</keyword>
<accession>A0A0C7PTC0</accession>
<feature type="transmembrane region" description="Helical" evidence="1">
    <location>
        <begin position="83"/>
        <end position="104"/>
    </location>
</feature>
<gene>
    <name evidence="2" type="ORF">R28058_15341</name>
</gene>
<dbReference type="OrthoDB" id="1750975at2"/>
<dbReference type="Pfam" id="PF13346">
    <property type="entry name" value="ABC2_membrane_5"/>
    <property type="match status" value="1"/>
</dbReference>
<evidence type="ECO:0000313" key="2">
    <source>
        <dbReference type="EMBL" id="CEQ03801.1"/>
    </source>
</evidence>
<feature type="transmembrane region" description="Helical" evidence="1">
    <location>
        <begin position="116"/>
        <end position="137"/>
    </location>
</feature>
<protein>
    <submittedName>
        <fullName evidence="2">Transporter protein</fullName>
    </submittedName>
</protein>
<keyword evidence="1" id="KW-0472">Membrane</keyword>
<dbReference type="EMBL" id="CEKZ01000003">
    <property type="protein sequence ID" value="CEQ03801.1"/>
    <property type="molecule type" value="Genomic_DNA"/>
</dbReference>
<dbReference type="RefSeq" id="WP_055333386.1">
    <property type="nucleotide sequence ID" value="NZ_CDNF01000003.1"/>
</dbReference>
<feature type="transmembrane region" description="Helical" evidence="1">
    <location>
        <begin position="187"/>
        <end position="208"/>
    </location>
</feature>
<evidence type="ECO:0000313" key="3">
    <source>
        <dbReference type="Proteomes" id="UP000049127"/>
    </source>
</evidence>
<name>A0A0C7PTC0_PARSO</name>